<protein>
    <recommendedName>
        <fullName evidence="4">NAD(+) diphosphatase</fullName>
        <ecNumber evidence="4">3.6.1.22</ecNumber>
    </recommendedName>
</protein>
<keyword evidence="5" id="KW-0479">Metal-binding</keyword>
<evidence type="ECO:0000313" key="12">
    <source>
        <dbReference type="EMBL" id="MBA5245349.1"/>
    </source>
</evidence>
<evidence type="ECO:0000256" key="1">
    <source>
        <dbReference type="ARBA" id="ARBA00001946"/>
    </source>
</evidence>
<dbReference type="Proteomes" id="UP000523682">
    <property type="component" value="Unassembled WGS sequence"/>
</dbReference>
<evidence type="ECO:0000256" key="2">
    <source>
        <dbReference type="ARBA" id="ARBA00001947"/>
    </source>
</evidence>
<comment type="similarity">
    <text evidence="3">Belongs to the Nudix hydrolase family. NudC subfamily.</text>
</comment>
<dbReference type="Pfam" id="PF00293">
    <property type="entry name" value="NUDIX"/>
    <property type="match status" value="1"/>
</dbReference>
<dbReference type="Gene3D" id="3.90.79.10">
    <property type="entry name" value="Nucleoside Triphosphate Pyrophosphohydrolase"/>
    <property type="match status" value="1"/>
</dbReference>
<dbReference type="PANTHER" id="PTHR42904">
    <property type="entry name" value="NUDIX HYDROLASE, NUDC SUBFAMILY"/>
    <property type="match status" value="1"/>
</dbReference>
<dbReference type="InterPro" id="IPR049734">
    <property type="entry name" value="NudC-like_C"/>
</dbReference>
<feature type="domain" description="Nudix hydrolase" evidence="11">
    <location>
        <begin position="115"/>
        <end position="240"/>
    </location>
</feature>
<evidence type="ECO:0000313" key="13">
    <source>
        <dbReference type="Proteomes" id="UP000523682"/>
    </source>
</evidence>
<proteinExistence type="inferred from homology"/>
<evidence type="ECO:0000259" key="11">
    <source>
        <dbReference type="PROSITE" id="PS51462"/>
    </source>
</evidence>
<accession>A0A7W2ECV6</accession>
<keyword evidence="13" id="KW-1185">Reference proteome</keyword>
<evidence type="ECO:0000256" key="9">
    <source>
        <dbReference type="ARBA" id="ARBA00023679"/>
    </source>
</evidence>
<dbReference type="PANTHER" id="PTHR42904:SF6">
    <property type="entry name" value="NAD-CAPPED RNA HYDROLASE NUDT12"/>
    <property type="match status" value="1"/>
</dbReference>
<dbReference type="EMBL" id="JACDTZ010000002">
    <property type="protein sequence ID" value="MBA5245349.1"/>
    <property type="molecule type" value="Genomic_DNA"/>
</dbReference>
<reference evidence="12 13" key="1">
    <citation type="submission" date="2020-07" db="EMBL/GenBank/DDBJ databases">
        <title>Draft genome and description of Corynebacterium haemomassiliense strain Marseile-Q3615 sp. nov.</title>
        <authorList>
            <person name="Boxberger M."/>
            <person name="La Scola B."/>
        </authorList>
    </citation>
    <scope>NUCLEOTIDE SEQUENCE [LARGE SCALE GENOMIC DNA]</scope>
    <source>
        <strain evidence="12 13">Marseille-Q3615</strain>
    </source>
</reference>
<dbReference type="GO" id="GO:0019677">
    <property type="term" value="P:NAD+ catabolic process"/>
    <property type="evidence" value="ECO:0007669"/>
    <property type="project" value="TreeGrafter"/>
</dbReference>
<evidence type="ECO:0000256" key="8">
    <source>
        <dbReference type="ARBA" id="ARBA00023027"/>
    </source>
</evidence>
<keyword evidence="7" id="KW-0460">Magnesium</keyword>
<dbReference type="RefSeq" id="WP_181889969.1">
    <property type="nucleotide sequence ID" value="NZ_CAUPJD010000023.1"/>
</dbReference>
<evidence type="ECO:0000256" key="6">
    <source>
        <dbReference type="ARBA" id="ARBA00022801"/>
    </source>
</evidence>
<dbReference type="InterPro" id="IPR015797">
    <property type="entry name" value="NUDIX_hydrolase-like_dom_sf"/>
</dbReference>
<comment type="cofactor">
    <cofactor evidence="1">
        <name>Mg(2+)</name>
        <dbReference type="ChEBI" id="CHEBI:18420"/>
    </cofactor>
</comment>
<comment type="caution">
    <text evidence="12">The sequence shown here is derived from an EMBL/GenBank/DDBJ whole genome shotgun (WGS) entry which is preliminary data.</text>
</comment>
<dbReference type="GO" id="GO:0006742">
    <property type="term" value="P:NADP+ catabolic process"/>
    <property type="evidence" value="ECO:0007669"/>
    <property type="project" value="TreeGrafter"/>
</dbReference>
<dbReference type="InterPro" id="IPR000086">
    <property type="entry name" value="NUDIX_hydrolase_dom"/>
</dbReference>
<organism evidence="12 13">
    <name type="scientific">Corynebacterium haemomassiliense</name>
    <dbReference type="NCBI Taxonomy" id="2754726"/>
    <lineage>
        <taxon>Bacteria</taxon>
        <taxon>Bacillati</taxon>
        <taxon>Actinomycetota</taxon>
        <taxon>Actinomycetes</taxon>
        <taxon>Mycobacteriales</taxon>
        <taxon>Corynebacteriaceae</taxon>
        <taxon>Corynebacterium</taxon>
    </lineage>
</organism>
<dbReference type="GO" id="GO:0035529">
    <property type="term" value="F:NADH pyrophosphatase activity"/>
    <property type="evidence" value="ECO:0007669"/>
    <property type="project" value="TreeGrafter"/>
</dbReference>
<name>A0A7W2ECV6_9CORY</name>
<dbReference type="GO" id="GO:0005829">
    <property type="term" value="C:cytosol"/>
    <property type="evidence" value="ECO:0007669"/>
    <property type="project" value="TreeGrafter"/>
</dbReference>
<comment type="catalytic activity">
    <reaction evidence="9">
        <text>a 5'-end NAD(+)-phospho-ribonucleoside in mRNA + H2O = a 5'-end phospho-adenosine-phospho-ribonucleoside in mRNA + beta-nicotinamide D-ribonucleotide + 2 H(+)</text>
        <dbReference type="Rhea" id="RHEA:60876"/>
        <dbReference type="Rhea" id="RHEA-COMP:15698"/>
        <dbReference type="Rhea" id="RHEA-COMP:15719"/>
        <dbReference type="ChEBI" id="CHEBI:14649"/>
        <dbReference type="ChEBI" id="CHEBI:15377"/>
        <dbReference type="ChEBI" id="CHEBI:15378"/>
        <dbReference type="ChEBI" id="CHEBI:144029"/>
        <dbReference type="ChEBI" id="CHEBI:144051"/>
    </reaction>
    <physiologicalReaction direction="left-to-right" evidence="9">
        <dbReference type="Rhea" id="RHEA:60877"/>
    </physiologicalReaction>
</comment>
<dbReference type="AlphaFoldDB" id="A0A7W2ECV6"/>
<comment type="cofactor">
    <cofactor evidence="2">
        <name>Zn(2+)</name>
        <dbReference type="ChEBI" id="CHEBI:29105"/>
    </cofactor>
</comment>
<dbReference type="CDD" id="cd03429">
    <property type="entry name" value="NUDIX_NADH_pyrophosphatase_Nudt13"/>
    <property type="match status" value="1"/>
</dbReference>
<feature type="region of interest" description="Disordered" evidence="10">
    <location>
        <begin position="243"/>
        <end position="264"/>
    </location>
</feature>
<sequence length="264" mass="28215">MLLLIDAAGRFPLGTDGEPKLFDAPPAATEITSRVHVTREVTAARVHGVDAADLAGPGGATGDARTHACHPLAARAVGLVNARERTRFDPADGSEVRWGDGGIVARGATGRPIFPRLDPCVIGLVEDPKGERILLVENARRPGYLTLVAGYVDVGETLEAAFAREVWEETGRRVTGVRYLRSQPWPLSGALMLGMAARTADVNAQAPTDGELTRTVWASRDELDSLTLAVEGTIARALIDDWAATRPTRPTPQTPNPEGAHPWR</sequence>
<keyword evidence="8" id="KW-0520">NAD</keyword>
<dbReference type="EC" id="3.6.1.22" evidence="4"/>
<evidence type="ECO:0000256" key="5">
    <source>
        <dbReference type="ARBA" id="ARBA00022723"/>
    </source>
</evidence>
<dbReference type="SUPFAM" id="SSF55811">
    <property type="entry name" value="Nudix"/>
    <property type="match status" value="1"/>
</dbReference>
<dbReference type="InterPro" id="IPR020084">
    <property type="entry name" value="NUDIX_hydrolase_CS"/>
</dbReference>
<evidence type="ECO:0000256" key="4">
    <source>
        <dbReference type="ARBA" id="ARBA00012381"/>
    </source>
</evidence>
<evidence type="ECO:0000256" key="7">
    <source>
        <dbReference type="ARBA" id="ARBA00022842"/>
    </source>
</evidence>
<keyword evidence="6" id="KW-0378">Hydrolase</keyword>
<dbReference type="GO" id="GO:0046872">
    <property type="term" value="F:metal ion binding"/>
    <property type="evidence" value="ECO:0007669"/>
    <property type="project" value="UniProtKB-KW"/>
</dbReference>
<evidence type="ECO:0000256" key="10">
    <source>
        <dbReference type="SAM" id="MobiDB-lite"/>
    </source>
</evidence>
<dbReference type="PROSITE" id="PS00893">
    <property type="entry name" value="NUDIX_BOX"/>
    <property type="match status" value="1"/>
</dbReference>
<gene>
    <name evidence="12" type="ORF">H0193_11125</name>
</gene>
<dbReference type="PROSITE" id="PS51462">
    <property type="entry name" value="NUDIX"/>
    <property type="match status" value="1"/>
</dbReference>
<dbReference type="InterPro" id="IPR050241">
    <property type="entry name" value="NAD-cap_RNA_hydrolase_NudC"/>
</dbReference>
<evidence type="ECO:0000256" key="3">
    <source>
        <dbReference type="ARBA" id="ARBA00009595"/>
    </source>
</evidence>